<gene>
    <name evidence="2" type="ORF">Nepgr_023034</name>
</gene>
<keyword evidence="3" id="KW-1185">Reference proteome</keyword>
<sequence length="136" mass="15754">MEDWKQVESLYKQLLCDTAKLLTAKMSPPSNIFFHEVWKIQLELARSAASDDPFVGNLSKPMQEKIQKYWNKCCLVLAIAVAMDPRFKMKLVEFNFTKIFGEQAPAYSRVVDDGIHELSLEYLSLPPGLCRRWKHC</sequence>
<dbReference type="Pfam" id="PF14372">
    <property type="entry name" value="hAT-like_RNase-H"/>
    <property type="match status" value="1"/>
</dbReference>
<feature type="domain" description="hAT-like transposase RNase-H fold" evidence="1">
    <location>
        <begin position="26"/>
        <end position="122"/>
    </location>
</feature>
<protein>
    <recommendedName>
        <fullName evidence="1">hAT-like transposase RNase-H fold domain-containing protein</fullName>
    </recommendedName>
</protein>
<dbReference type="Proteomes" id="UP001279734">
    <property type="component" value="Unassembled WGS sequence"/>
</dbReference>
<comment type="caution">
    <text evidence="2">The sequence shown here is derived from an EMBL/GenBank/DDBJ whole genome shotgun (WGS) entry which is preliminary data.</text>
</comment>
<evidence type="ECO:0000313" key="2">
    <source>
        <dbReference type="EMBL" id="GMH21192.1"/>
    </source>
</evidence>
<evidence type="ECO:0000313" key="3">
    <source>
        <dbReference type="Proteomes" id="UP001279734"/>
    </source>
</evidence>
<dbReference type="InterPro" id="IPR012337">
    <property type="entry name" value="RNaseH-like_sf"/>
</dbReference>
<organism evidence="2 3">
    <name type="scientific">Nepenthes gracilis</name>
    <name type="common">Slender pitcher plant</name>
    <dbReference type="NCBI Taxonomy" id="150966"/>
    <lineage>
        <taxon>Eukaryota</taxon>
        <taxon>Viridiplantae</taxon>
        <taxon>Streptophyta</taxon>
        <taxon>Embryophyta</taxon>
        <taxon>Tracheophyta</taxon>
        <taxon>Spermatophyta</taxon>
        <taxon>Magnoliopsida</taxon>
        <taxon>eudicotyledons</taxon>
        <taxon>Gunneridae</taxon>
        <taxon>Pentapetalae</taxon>
        <taxon>Caryophyllales</taxon>
        <taxon>Nepenthaceae</taxon>
        <taxon>Nepenthes</taxon>
    </lineage>
</organism>
<accession>A0AAD3XXC6</accession>
<dbReference type="SUPFAM" id="SSF53098">
    <property type="entry name" value="Ribonuclease H-like"/>
    <property type="match status" value="1"/>
</dbReference>
<evidence type="ECO:0000259" key="1">
    <source>
        <dbReference type="Pfam" id="PF14372"/>
    </source>
</evidence>
<proteinExistence type="predicted"/>
<dbReference type="GO" id="GO:0003677">
    <property type="term" value="F:DNA binding"/>
    <property type="evidence" value="ECO:0007669"/>
    <property type="project" value="InterPro"/>
</dbReference>
<dbReference type="AlphaFoldDB" id="A0AAD3XXC6"/>
<dbReference type="InterPro" id="IPR025525">
    <property type="entry name" value="hAT-like_transposase_RNase-H"/>
</dbReference>
<dbReference type="PANTHER" id="PTHR23272">
    <property type="entry name" value="BED FINGER-RELATED"/>
    <property type="match status" value="1"/>
</dbReference>
<name>A0AAD3XXC6_NEPGR</name>
<dbReference type="PANTHER" id="PTHR23272:SF52">
    <property type="entry name" value="ZINC FINGER BED DOMAIN-CONTAINING PROTEIN DAYSLEEPER"/>
    <property type="match status" value="1"/>
</dbReference>
<reference evidence="2" key="1">
    <citation type="submission" date="2023-05" db="EMBL/GenBank/DDBJ databases">
        <title>Nepenthes gracilis genome sequencing.</title>
        <authorList>
            <person name="Fukushima K."/>
        </authorList>
    </citation>
    <scope>NUCLEOTIDE SEQUENCE</scope>
    <source>
        <strain evidence="2">SING2019-196</strain>
    </source>
</reference>
<dbReference type="EMBL" id="BSYO01000023">
    <property type="protein sequence ID" value="GMH21192.1"/>
    <property type="molecule type" value="Genomic_DNA"/>
</dbReference>